<comment type="similarity">
    <text evidence="1">Belongs to the short-chain dehydrogenases/reductases (SDR) family.</text>
</comment>
<dbReference type="SUPFAM" id="SSF51735">
    <property type="entry name" value="NAD(P)-binding Rossmann-fold domains"/>
    <property type="match status" value="1"/>
</dbReference>
<dbReference type="Gene3D" id="3.40.50.720">
    <property type="entry name" value="NAD(P)-binding Rossmann-like Domain"/>
    <property type="match status" value="1"/>
</dbReference>
<dbReference type="Pfam" id="PF13561">
    <property type="entry name" value="adh_short_C2"/>
    <property type="match status" value="1"/>
</dbReference>
<keyword evidence="3" id="KW-1185">Reference proteome</keyword>
<sequence>MSMTAQEEARETPTAGGKLHGKVALVTAGAGAGIGRAVAEQFAREGAEVVVTDAHGGRAATAGTEIGEVVGREVLGLELDVRNQEHIDAAVATTLERFGQIDVLFNNAGINELKPVWEIDDATWEKVMGICLDGPFRCMRAVLPGMLERGSGSIVNVASVAGYIASNMGEAAYCAAKAGVMGLTRASAAECGPKGVRVNAIAPGVIMNPFLSRIYPAGSLEAMADDSALKRLGKPEDIAKLALFLASDDSSYITGEVHTISGGLYMHP</sequence>
<dbReference type="RefSeq" id="WP_254572871.1">
    <property type="nucleotide sequence ID" value="NZ_CP098502.1"/>
</dbReference>
<evidence type="ECO:0000313" key="2">
    <source>
        <dbReference type="EMBL" id="UTI66196.1"/>
    </source>
</evidence>
<protein>
    <submittedName>
        <fullName evidence="2">SDR family oxidoreductase</fullName>
    </submittedName>
</protein>
<evidence type="ECO:0000313" key="3">
    <source>
        <dbReference type="Proteomes" id="UP001056035"/>
    </source>
</evidence>
<name>A0ABY5DYF1_9ACTN</name>
<dbReference type="NCBIfam" id="NF005559">
    <property type="entry name" value="PRK07231.1"/>
    <property type="match status" value="1"/>
</dbReference>
<dbReference type="CDD" id="cd05233">
    <property type="entry name" value="SDR_c"/>
    <property type="match status" value="1"/>
</dbReference>
<proteinExistence type="inferred from homology"/>
<evidence type="ECO:0000256" key="1">
    <source>
        <dbReference type="ARBA" id="ARBA00006484"/>
    </source>
</evidence>
<dbReference type="PANTHER" id="PTHR42879:SF2">
    <property type="entry name" value="3-OXOACYL-[ACYL-CARRIER-PROTEIN] REDUCTASE FABG"/>
    <property type="match status" value="1"/>
</dbReference>
<gene>
    <name evidence="2" type="ORF">NBH00_08310</name>
</gene>
<organism evidence="2 3">
    <name type="scientific">Paraconexibacter antarcticus</name>
    <dbReference type="NCBI Taxonomy" id="2949664"/>
    <lineage>
        <taxon>Bacteria</taxon>
        <taxon>Bacillati</taxon>
        <taxon>Actinomycetota</taxon>
        <taxon>Thermoleophilia</taxon>
        <taxon>Solirubrobacterales</taxon>
        <taxon>Paraconexibacteraceae</taxon>
        <taxon>Paraconexibacter</taxon>
    </lineage>
</organism>
<dbReference type="EMBL" id="CP098502">
    <property type="protein sequence ID" value="UTI66196.1"/>
    <property type="molecule type" value="Genomic_DNA"/>
</dbReference>
<dbReference type="InterPro" id="IPR050259">
    <property type="entry name" value="SDR"/>
</dbReference>
<dbReference type="InterPro" id="IPR036291">
    <property type="entry name" value="NAD(P)-bd_dom_sf"/>
</dbReference>
<dbReference type="PRINTS" id="PR00080">
    <property type="entry name" value="SDRFAMILY"/>
</dbReference>
<dbReference type="Proteomes" id="UP001056035">
    <property type="component" value="Chromosome"/>
</dbReference>
<dbReference type="NCBIfam" id="NF009466">
    <property type="entry name" value="PRK12826.1-2"/>
    <property type="match status" value="1"/>
</dbReference>
<dbReference type="PANTHER" id="PTHR42879">
    <property type="entry name" value="3-OXOACYL-(ACYL-CARRIER-PROTEIN) REDUCTASE"/>
    <property type="match status" value="1"/>
</dbReference>
<accession>A0ABY5DYF1</accession>
<dbReference type="InterPro" id="IPR002347">
    <property type="entry name" value="SDR_fam"/>
</dbReference>
<dbReference type="PRINTS" id="PR00081">
    <property type="entry name" value="GDHRDH"/>
</dbReference>
<reference evidence="2 3" key="1">
    <citation type="submission" date="2022-06" db="EMBL/GenBank/DDBJ databases">
        <title>Paraconexibacter antarcticus.</title>
        <authorList>
            <person name="Kim C.S."/>
        </authorList>
    </citation>
    <scope>NUCLEOTIDE SEQUENCE [LARGE SCALE GENOMIC DNA]</scope>
    <source>
        <strain evidence="2 3">02-257</strain>
    </source>
</reference>